<feature type="compositionally biased region" description="Low complexity" evidence="1">
    <location>
        <begin position="105"/>
        <end position="164"/>
    </location>
</feature>
<keyword evidence="2" id="KW-0732">Signal</keyword>
<evidence type="ECO:0008006" key="5">
    <source>
        <dbReference type="Google" id="ProtNLM"/>
    </source>
</evidence>
<dbReference type="OrthoDB" id="7374881at2"/>
<feature type="region of interest" description="Disordered" evidence="1">
    <location>
        <begin position="28"/>
        <end position="164"/>
    </location>
</feature>
<accession>A0A4R3NTG3</accession>
<dbReference type="PROSITE" id="PS51257">
    <property type="entry name" value="PROKAR_LIPOPROTEIN"/>
    <property type="match status" value="1"/>
</dbReference>
<feature type="signal peptide" evidence="2">
    <location>
        <begin position="1"/>
        <end position="19"/>
    </location>
</feature>
<keyword evidence="4" id="KW-1185">Reference proteome</keyword>
<protein>
    <recommendedName>
        <fullName evidence="5">Lipoprotein</fullName>
    </recommendedName>
</protein>
<evidence type="ECO:0000313" key="3">
    <source>
        <dbReference type="EMBL" id="TCT40196.1"/>
    </source>
</evidence>
<feature type="chain" id="PRO_5020634577" description="Lipoprotein" evidence="2">
    <location>
        <begin position="20"/>
        <end position="294"/>
    </location>
</feature>
<reference evidence="3 4" key="1">
    <citation type="submission" date="2019-03" db="EMBL/GenBank/DDBJ databases">
        <title>Freshwater and sediment microbial communities from various areas in North America, analyzing microbe dynamics in response to fracking.</title>
        <authorList>
            <person name="Lamendella R."/>
        </authorList>
    </citation>
    <scope>NUCLEOTIDE SEQUENCE [LARGE SCALE GENOMIC DNA]</scope>
    <source>
        <strain evidence="3 4">175.2</strain>
    </source>
</reference>
<proteinExistence type="predicted"/>
<dbReference type="RefSeq" id="WP_132310576.1">
    <property type="nucleotide sequence ID" value="NZ_SMAR01000010.1"/>
</dbReference>
<gene>
    <name evidence="3" type="ORF">EDC90_101048</name>
</gene>
<organism evidence="3 4">
    <name type="scientific">Martelella mediterranea</name>
    <dbReference type="NCBI Taxonomy" id="293089"/>
    <lineage>
        <taxon>Bacteria</taxon>
        <taxon>Pseudomonadati</taxon>
        <taxon>Pseudomonadota</taxon>
        <taxon>Alphaproteobacteria</taxon>
        <taxon>Hyphomicrobiales</taxon>
        <taxon>Aurantimonadaceae</taxon>
        <taxon>Martelella</taxon>
    </lineage>
</organism>
<dbReference type="EMBL" id="SMAR01000010">
    <property type="protein sequence ID" value="TCT40196.1"/>
    <property type="molecule type" value="Genomic_DNA"/>
</dbReference>
<evidence type="ECO:0000256" key="1">
    <source>
        <dbReference type="SAM" id="MobiDB-lite"/>
    </source>
</evidence>
<name>A0A4R3NTG3_9HYPH</name>
<comment type="caution">
    <text evidence="3">The sequence shown here is derived from an EMBL/GenBank/DDBJ whole genome shotgun (WGS) entry which is preliminary data.</text>
</comment>
<evidence type="ECO:0000256" key="2">
    <source>
        <dbReference type="SAM" id="SignalP"/>
    </source>
</evidence>
<sequence length="294" mass="29775">MRRLAIILLSAGLISACSTNDVLTVNDTPPAPVGTGTAPMQPASQTPDATLAAARQSTVERQTLAPPPSAGGNVPASAASQTTLDATPGRGRAPSTFGAQASGLAPAPATTQQPQAPAPQTVSATTSAPTQTTATPVQTTAAPATQPVTQSAPARTSAVTTTSGGTTATIAAYDTVRFLPLIGAPADKLQPLSKRLGDAARASGLTITRMDDETASLSLKGYFSAVSQDDEVQVVYVWDVIGPEGSRLHRIQGSQSGPATAGASDTWESVTPDMMATIGQDTIATLITWIDSQN</sequence>
<evidence type="ECO:0000313" key="4">
    <source>
        <dbReference type="Proteomes" id="UP000295097"/>
    </source>
</evidence>
<dbReference type="Proteomes" id="UP000295097">
    <property type="component" value="Unassembled WGS sequence"/>
</dbReference>
<dbReference type="AlphaFoldDB" id="A0A4R3NTG3"/>